<dbReference type="AlphaFoldDB" id="A0A914EFR8"/>
<reference evidence="6" key="1">
    <citation type="submission" date="2022-11" db="UniProtKB">
        <authorList>
            <consortium name="WormBaseParasite"/>
        </authorList>
    </citation>
    <scope>IDENTIFICATION</scope>
</reference>
<dbReference type="InterPro" id="IPR058686">
    <property type="entry name" value="Ig_NPHP4_3rd"/>
</dbReference>
<dbReference type="GO" id="GO:0097730">
    <property type="term" value="C:non-motile cilium"/>
    <property type="evidence" value="ECO:0007669"/>
    <property type="project" value="InterPro"/>
</dbReference>
<keyword evidence="5" id="KW-1185">Reference proteome</keyword>
<feature type="domain" description="NPHP4 C2-like" evidence="2">
    <location>
        <begin position="184"/>
        <end position="372"/>
    </location>
</feature>
<dbReference type="InterPro" id="IPR029775">
    <property type="entry name" value="NPHP4"/>
</dbReference>
<evidence type="ECO:0000259" key="1">
    <source>
        <dbReference type="Pfam" id="PF26015"/>
    </source>
</evidence>
<proteinExistence type="predicted"/>
<dbReference type="PANTHER" id="PTHR31043">
    <property type="entry name" value="NEPHROCYSTIN-4"/>
    <property type="match status" value="1"/>
</dbReference>
<dbReference type="GO" id="GO:0090090">
    <property type="term" value="P:negative regulation of canonical Wnt signaling pathway"/>
    <property type="evidence" value="ECO:0007669"/>
    <property type="project" value="InterPro"/>
</dbReference>
<sequence length="878" mass="101288">MVCWGAWCPYQNSTFSLSDSISVPLVGGPRPNADEVFCFRSLLRIRENEYEAFSDGRPRIILRFNFALVGSTDNRLLLQILSRSRAETSGRQTTPLPKPDIVVKPRKEVPVELEEESEEVITHPTPRYPVVDHIIEEPILTPYKDLSRRRTFSTFERRRETHVEADYTIESTSASVSTFSRSVLSYLARINFPQIFDRNGELPTVVDPASRKQINPELELTSRLDTSEVVLQIMAITNVKNSYISPAHKISRYFFTLQFYRFSTLTTERLVAYPSDGKKPSDPLVLKRIDDNNQVIEQNGNGLMIRLTVDKASIRRSNPDDFIQYLIWQNLYIDVWDADSLIHIGTAVLPLRFLCRQGCEAVQAHVQCPIIQAGLPKEPVATGLLYLKLANIGHPSSNQTDLYNSRNSAVAVVSQRLLRLGQGKHESYRIRAKPLNAIHESAIQRFLTAQKLDIHQRKEELFTNENINRLRQWNELKKQQVTTIPKSSLKCFIFQEELEAYKLVRNEGKASKLLKAVFKAITVQHTIQPEFGQVEFFEFVLHNTYTQPINCILDINDNRLRVITNADEWKFFKAANNLKTPLERDLIQFEDTGEISIFLNAMETVHVPFKYDPFYVMDSREPMSILLDPFEIKAIFKRADTGEPFSIFELTVQHHRHILGNSLRWFHEESTKVSKLIRIHGIRENRRVLHVRTTDSTVLCSLRNSPNGGQELLVTCHANEAAQVKTFLVMFSSEALTVMPSQPFVSTPQFLNDIKGRLKPNFSGQRTIIVTVVDVNLRRLLYAWLLNTIVCEPNILKTFEVKIPLTETKTIQRKISLENPYSVPRKYRVHTSNEEIVSPEEEYYDLEPQERVNILLNFYPLLLEKPTILEVFKRYVRV</sequence>
<dbReference type="WBParaSite" id="ACRNAN_scaffold7538.g22734.t1">
    <property type="protein sequence ID" value="ACRNAN_scaffold7538.g22734.t1"/>
    <property type="gene ID" value="ACRNAN_scaffold7538.g22734"/>
</dbReference>
<dbReference type="InterPro" id="IPR058765">
    <property type="entry name" value="NPHP4_C2-like"/>
</dbReference>
<dbReference type="InterPro" id="IPR058685">
    <property type="entry name" value="Ig_NPHP4_4th"/>
</dbReference>
<evidence type="ECO:0000259" key="4">
    <source>
        <dbReference type="Pfam" id="PF26190"/>
    </source>
</evidence>
<evidence type="ECO:0000259" key="2">
    <source>
        <dbReference type="Pfam" id="PF26186"/>
    </source>
</evidence>
<feature type="domain" description="NPHP4 Ig-like" evidence="4">
    <location>
        <begin position="524"/>
        <end position="617"/>
    </location>
</feature>
<dbReference type="PANTHER" id="PTHR31043:SF3">
    <property type="entry name" value="NEPHROCYSTIN-4"/>
    <property type="match status" value="1"/>
</dbReference>
<evidence type="ECO:0000313" key="5">
    <source>
        <dbReference type="Proteomes" id="UP000887540"/>
    </source>
</evidence>
<accession>A0A914EFR8</accession>
<dbReference type="InterPro" id="IPR058687">
    <property type="entry name" value="Ig_NPHP4_1st"/>
</dbReference>
<dbReference type="Pfam" id="PF26190">
    <property type="entry name" value="Ig_NPHP4_1st"/>
    <property type="match status" value="1"/>
</dbReference>
<protein>
    <submittedName>
        <fullName evidence="6">Nephrocystin-4</fullName>
    </submittedName>
</protein>
<dbReference type="Proteomes" id="UP000887540">
    <property type="component" value="Unplaced"/>
</dbReference>
<dbReference type="Pfam" id="PF26015">
    <property type="entry name" value="Ig_NPH4_3rd"/>
    <property type="match status" value="1"/>
</dbReference>
<feature type="domain" description="NPHP4 Ig-like" evidence="1">
    <location>
        <begin position="728"/>
        <end position="787"/>
    </location>
</feature>
<feature type="domain" description="NPHP4 Ig-like" evidence="3">
    <location>
        <begin position="797"/>
        <end position="861"/>
    </location>
</feature>
<organism evidence="5 6">
    <name type="scientific">Acrobeloides nanus</name>
    <dbReference type="NCBI Taxonomy" id="290746"/>
    <lineage>
        <taxon>Eukaryota</taxon>
        <taxon>Metazoa</taxon>
        <taxon>Ecdysozoa</taxon>
        <taxon>Nematoda</taxon>
        <taxon>Chromadorea</taxon>
        <taxon>Rhabditida</taxon>
        <taxon>Tylenchina</taxon>
        <taxon>Cephalobomorpha</taxon>
        <taxon>Cephaloboidea</taxon>
        <taxon>Cephalobidae</taxon>
        <taxon>Acrobeloides</taxon>
    </lineage>
</organism>
<dbReference type="Pfam" id="PF26187">
    <property type="entry name" value="Ig_NPHP4_4th"/>
    <property type="match status" value="1"/>
</dbReference>
<evidence type="ECO:0000313" key="6">
    <source>
        <dbReference type="WBParaSite" id="ACRNAN_scaffold7538.g22734.t1"/>
    </source>
</evidence>
<name>A0A914EFR8_9BILA</name>
<evidence type="ECO:0000259" key="3">
    <source>
        <dbReference type="Pfam" id="PF26187"/>
    </source>
</evidence>
<dbReference type="GO" id="GO:0005856">
    <property type="term" value="C:cytoskeleton"/>
    <property type="evidence" value="ECO:0007669"/>
    <property type="project" value="InterPro"/>
</dbReference>
<dbReference type="Pfam" id="PF26186">
    <property type="entry name" value="NPHP4_C2_3rd"/>
    <property type="match status" value="1"/>
</dbReference>